<dbReference type="Proteomes" id="UP000182025">
    <property type="component" value="Unassembled WGS sequence"/>
</dbReference>
<evidence type="ECO:0000313" key="2">
    <source>
        <dbReference type="Proteomes" id="UP000182025"/>
    </source>
</evidence>
<accession>A0A1I5UPL9</accession>
<dbReference type="AlphaFoldDB" id="A0A1I5UPL9"/>
<name>A0A1I5UPL9_9GAMM</name>
<gene>
    <name evidence="1" type="ORF">SAMN05216177_106354</name>
</gene>
<reference evidence="2" key="1">
    <citation type="submission" date="2016-10" db="EMBL/GenBank/DDBJ databases">
        <authorList>
            <person name="Varghese N."/>
            <person name="Submissions S."/>
        </authorList>
    </citation>
    <scope>NUCLEOTIDE SEQUENCE [LARGE SCALE GENOMIC DNA]</scope>
    <source>
        <strain evidence="2">JCM 15604</strain>
    </source>
</reference>
<proteinExistence type="predicted"/>
<evidence type="ECO:0000313" key="1">
    <source>
        <dbReference type="EMBL" id="SFP97185.1"/>
    </source>
</evidence>
<protein>
    <submittedName>
        <fullName evidence="1">Uncharacterized protein</fullName>
    </submittedName>
</protein>
<keyword evidence="2" id="KW-1185">Reference proteome</keyword>
<organism evidence="1 2">
    <name type="scientific">Ectopseudomonas toyotomiensis</name>
    <dbReference type="NCBI Taxonomy" id="554344"/>
    <lineage>
        <taxon>Bacteria</taxon>
        <taxon>Pseudomonadati</taxon>
        <taxon>Pseudomonadota</taxon>
        <taxon>Gammaproteobacteria</taxon>
        <taxon>Pseudomonadales</taxon>
        <taxon>Pseudomonadaceae</taxon>
        <taxon>Ectopseudomonas</taxon>
    </lineage>
</organism>
<dbReference type="EMBL" id="FOXK01000006">
    <property type="protein sequence ID" value="SFP97185.1"/>
    <property type="molecule type" value="Genomic_DNA"/>
</dbReference>
<sequence>MGVQIRGGAPLLQGTRLVHGVCPVRQCSALCSPDEIWGLLDKHIHDAWSRLRERIRDYQAPRMPGYWPQQSDPSGGDSAMIDWAVRGVSRD</sequence>